<protein>
    <submittedName>
        <fullName evidence="8">Uncharacterized protein LOC105433726 isoform X1</fullName>
    </submittedName>
</protein>
<dbReference type="GO" id="GO:0005634">
    <property type="term" value="C:nucleus"/>
    <property type="evidence" value="ECO:0007669"/>
    <property type="project" value="UniProtKB-SubCell"/>
</dbReference>
<sequence length="339" mass="38613">MSGEMLGSSDIMKTNKNVSNGGLWGELPAREMLKQEVITPDLIENVWRQVLDDSNNTDCDYRIDQQPEYLQLSTGNLHVLNTINFHQQLRTMEEGTVLGNMTVIESQDVRDTRSRNLFHFLPYQLNRNTFKDSSTIHLTPQTAQNLLRHTVTTLLAHIGFESSSDIAIETLTDVANHFLRRMTLLLKVATEQKDCGFPDAVERVLLETGVGGVSALHDYYQEYVLKFEENMKKKVEETMERQRQLELNACSTKMVLDEAASKLQFDELDEFGNVYREVPTLQLLDPEMGFPPSLDAGFQMLYSLEQDELNSVEMKEEVNVSDSPSMGQRSDASVDKKTF</sequence>
<gene>
    <name evidence="8" type="primary">LOC105433726</name>
</gene>
<dbReference type="GeneID" id="105433726"/>
<keyword evidence="3" id="KW-0804">Transcription</keyword>
<evidence type="ECO:0000256" key="4">
    <source>
        <dbReference type="ARBA" id="ARBA00023242"/>
    </source>
</evidence>
<dbReference type="RefSeq" id="XP_011647457.1">
    <property type="nucleotide sequence ID" value="XM_011649155.2"/>
</dbReference>
<evidence type="ECO:0000256" key="5">
    <source>
        <dbReference type="SAM" id="MobiDB-lite"/>
    </source>
</evidence>
<dbReference type="CDD" id="cd06847">
    <property type="entry name" value="HFD_SUPT7L"/>
    <property type="match status" value="1"/>
</dbReference>
<evidence type="ECO:0000256" key="3">
    <source>
        <dbReference type="ARBA" id="ARBA00023163"/>
    </source>
</evidence>
<proteinExistence type="predicted"/>
<keyword evidence="4" id="KW-0539">Nucleus</keyword>
<evidence type="ECO:0000313" key="8">
    <source>
        <dbReference type="RefSeq" id="XP_011647457.1"/>
    </source>
</evidence>
<comment type="subcellular location">
    <subcellularLocation>
        <location evidence="1">Nucleus</location>
    </subcellularLocation>
</comment>
<dbReference type="InterPro" id="IPR006565">
    <property type="entry name" value="BTP"/>
</dbReference>
<dbReference type="Gene3D" id="1.10.20.10">
    <property type="entry name" value="Histone, subunit A"/>
    <property type="match status" value="1"/>
</dbReference>
<dbReference type="GO" id="GO:0003713">
    <property type="term" value="F:transcription coactivator activity"/>
    <property type="evidence" value="ECO:0007669"/>
    <property type="project" value="TreeGrafter"/>
</dbReference>
<organism evidence="7 8">
    <name type="scientific">Pogonomyrmex barbatus</name>
    <name type="common">red harvester ant</name>
    <dbReference type="NCBI Taxonomy" id="144034"/>
    <lineage>
        <taxon>Eukaryota</taxon>
        <taxon>Metazoa</taxon>
        <taxon>Ecdysozoa</taxon>
        <taxon>Arthropoda</taxon>
        <taxon>Hexapoda</taxon>
        <taxon>Insecta</taxon>
        <taxon>Pterygota</taxon>
        <taxon>Neoptera</taxon>
        <taxon>Endopterygota</taxon>
        <taxon>Hymenoptera</taxon>
        <taxon>Apocrita</taxon>
        <taxon>Aculeata</taxon>
        <taxon>Formicoidea</taxon>
        <taxon>Formicidae</taxon>
        <taxon>Myrmicinae</taxon>
        <taxon>Pogonomyrmex</taxon>
    </lineage>
</organism>
<evidence type="ECO:0000256" key="2">
    <source>
        <dbReference type="ARBA" id="ARBA00023015"/>
    </source>
</evidence>
<evidence type="ECO:0000259" key="6">
    <source>
        <dbReference type="Pfam" id="PF07524"/>
    </source>
</evidence>
<dbReference type="AlphaFoldDB" id="A0A6I9WVQ2"/>
<dbReference type="PANTHER" id="PTHR28598">
    <property type="entry name" value="STAGA COMPLEX 65 SUBUNIT GAMMA"/>
    <property type="match status" value="1"/>
</dbReference>
<dbReference type="OrthoDB" id="6021257at2759"/>
<accession>A0A6I9WVQ2</accession>
<dbReference type="Proteomes" id="UP000504615">
    <property type="component" value="Unplaced"/>
</dbReference>
<dbReference type="PANTHER" id="PTHR28598:SF1">
    <property type="entry name" value="STAGA COMPLEX 65 SUBUNIT GAMMA"/>
    <property type="match status" value="1"/>
</dbReference>
<evidence type="ECO:0000313" key="7">
    <source>
        <dbReference type="Proteomes" id="UP000504615"/>
    </source>
</evidence>
<feature type="region of interest" description="Disordered" evidence="5">
    <location>
        <begin position="313"/>
        <end position="339"/>
    </location>
</feature>
<feature type="compositionally biased region" description="Polar residues" evidence="5">
    <location>
        <begin position="320"/>
        <end position="331"/>
    </location>
</feature>
<keyword evidence="7" id="KW-1185">Reference proteome</keyword>
<reference evidence="8" key="1">
    <citation type="submission" date="2025-08" db="UniProtKB">
        <authorList>
            <consortium name="RefSeq"/>
        </authorList>
    </citation>
    <scope>IDENTIFICATION</scope>
</reference>
<keyword evidence="2" id="KW-0805">Transcription regulation</keyword>
<dbReference type="KEGG" id="pbar:105433726"/>
<dbReference type="Pfam" id="PF07524">
    <property type="entry name" value="Bromo_TP"/>
    <property type="match status" value="1"/>
</dbReference>
<dbReference type="InterPro" id="IPR009072">
    <property type="entry name" value="Histone-fold"/>
</dbReference>
<dbReference type="GO" id="GO:0000124">
    <property type="term" value="C:SAGA complex"/>
    <property type="evidence" value="ECO:0007669"/>
    <property type="project" value="InterPro"/>
</dbReference>
<dbReference type="GO" id="GO:0046982">
    <property type="term" value="F:protein heterodimerization activity"/>
    <property type="evidence" value="ECO:0007669"/>
    <property type="project" value="InterPro"/>
</dbReference>
<name>A0A6I9WVQ2_9HYME</name>
<evidence type="ECO:0000256" key="1">
    <source>
        <dbReference type="ARBA" id="ARBA00004123"/>
    </source>
</evidence>
<dbReference type="InterPro" id="IPR039460">
    <property type="entry name" value="SUPT7L/Spt7"/>
</dbReference>
<feature type="domain" description="Bromodomain associated" evidence="6">
    <location>
        <begin position="143"/>
        <end position="188"/>
    </location>
</feature>